<name>I4VNJ1_9GAMM</name>
<feature type="transmembrane region" description="Helical" evidence="1">
    <location>
        <begin position="89"/>
        <end position="116"/>
    </location>
</feature>
<keyword evidence="3" id="KW-1185">Reference proteome</keyword>
<keyword evidence="1" id="KW-0812">Transmembrane</keyword>
<feature type="transmembrane region" description="Helical" evidence="1">
    <location>
        <begin position="164"/>
        <end position="185"/>
    </location>
</feature>
<dbReference type="EMBL" id="AJXU01000044">
    <property type="protein sequence ID" value="EIL88782.1"/>
    <property type="molecule type" value="Genomic_DNA"/>
</dbReference>
<feature type="transmembrane region" description="Helical" evidence="1">
    <location>
        <begin position="259"/>
        <end position="285"/>
    </location>
</feature>
<comment type="caution">
    <text evidence="2">The sequence shown here is derived from an EMBL/GenBank/DDBJ whole genome shotgun (WGS) entry which is preliminary data.</text>
</comment>
<reference evidence="2 3" key="1">
    <citation type="journal article" date="2012" name="J. Bacteriol.">
        <title>Genome sequences for six rhodanobacter strains, isolated from soils and the terrestrial subsurface, with variable denitrification capabilities.</title>
        <authorList>
            <person name="Kostka J.E."/>
            <person name="Green S.J."/>
            <person name="Rishishwar L."/>
            <person name="Prakash O."/>
            <person name="Katz L.S."/>
            <person name="Marino-Ramirez L."/>
            <person name="Jordan I.K."/>
            <person name="Munk C."/>
            <person name="Ivanova N."/>
            <person name="Mikhailova N."/>
            <person name="Watson D.B."/>
            <person name="Brown S.D."/>
            <person name="Palumbo A.V."/>
            <person name="Brooks S.C."/>
        </authorList>
    </citation>
    <scope>NUCLEOTIDE SEQUENCE [LARGE SCALE GENOMIC DNA]</scope>
    <source>
        <strain evidence="3">Jip2T</strain>
    </source>
</reference>
<feature type="transmembrane region" description="Helical" evidence="1">
    <location>
        <begin position="29"/>
        <end position="49"/>
    </location>
</feature>
<feature type="transmembrane region" description="Helical" evidence="1">
    <location>
        <begin position="197"/>
        <end position="219"/>
    </location>
</feature>
<evidence type="ECO:0000313" key="2">
    <source>
        <dbReference type="EMBL" id="EIL88782.1"/>
    </source>
</evidence>
<protein>
    <submittedName>
        <fullName evidence="2">Uncharacterized protein</fullName>
    </submittedName>
</protein>
<dbReference type="Proteomes" id="UP000004210">
    <property type="component" value="Unassembled WGS sequence"/>
</dbReference>
<dbReference type="RefSeq" id="WP_007081849.1">
    <property type="nucleotide sequence ID" value="NZ_AJXU01000044.1"/>
</dbReference>
<keyword evidence="1" id="KW-0472">Membrane</keyword>
<feature type="transmembrane region" description="Helical" evidence="1">
    <location>
        <begin position="305"/>
        <end position="322"/>
    </location>
</feature>
<accession>I4VNJ1</accession>
<dbReference type="AlphaFoldDB" id="I4VNJ1"/>
<dbReference type="eggNOG" id="ENOG50331WV">
    <property type="taxonomic scope" value="Bacteria"/>
</dbReference>
<keyword evidence="1" id="KW-1133">Transmembrane helix</keyword>
<evidence type="ECO:0000313" key="3">
    <source>
        <dbReference type="Proteomes" id="UP000004210"/>
    </source>
</evidence>
<dbReference type="STRING" id="1163408.UU9_11080"/>
<organism evidence="2 3">
    <name type="scientific">Rhodanobacter fulvus Jip2</name>
    <dbReference type="NCBI Taxonomy" id="1163408"/>
    <lineage>
        <taxon>Bacteria</taxon>
        <taxon>Pseudomonadati</taxon>
        <taxon>Pseudomonadota</taxon>
        <taxon>Gammaproteobacteria</taxon>
        <taxon>Lysobacterales</taxon>
        <taxon>Rhodanobacteraceae</taxon>
        <taxon>Rhodanobacter</taxon>
    </lineage>
</organism>
<feature type="transmembrane region" description="Helical" evidence="1">
    <location>
        <begin position="137"/>
        <end position="158"/>
    </location>
</feature>
<evidence type="ECO:0000256" key="1">
    <source>
        <dbReference type="SAM" id="Phobius"/>
    </source>
</evidence>
<proteinExistence type="predicted"/>
<feature type="transmembrane region" description="Helical" evidence="1">
    <location>
        <begin position="225"/>
        <end position="247"/>
    </location>
</feature>
<gene>
    <name evidence="2" type="ORF">UU9_11080</name>
</gene>
<sequence length="329" mass="35962">MNTQTLKNQTLNNVYWLVKREYWEHRGGFFWAPVITGGIFLLLNIMGIITAEVLGARNGINLGASGGLQHVIADMDAGDLSQVGFALDVAMYSAMGLLVVVLGFVVFFYCLGALYDDRRDRSILFWKSLPVSDTSTVLSKVISATVLAPIIAVVVGIVVGMLQLLILAVTLSFHGVNVWQLLLLAHPFRVMFNLIGYIPLYALWAAPAVGWLLICSAWSRSKPFLWAVALPVGTGLLVAWFGIMGLFNLPTAWFWKNVVLRALLSVFPGTGNLFGSHNTVAFVSSNGTDVLDLAQTWHLAATPDLWIGVVAGVALLAGAIWFRRWRDDA</sequence>
<dbReference type="PATRIC" id="fig|1163408.3.peg.2267"/>